<feature type="domain" description="DUF1935" evidence="1">
    <location>
        <begin position="247"/>
        <end position="352"/>
    </location>
</feature>
<dbReference type="Gene3D" id="2.60.40.1180">
    <property type="entry name" value="Golgi alpha-mannosidase II"/>
    <property type="match status" value="2"/>
</dbReference>
<organism evidence="2 3">
    <name type="scientific">Trypanosoma brucei gambiense (strain MHOM/CI/86/DAL972)</name>
    <dbReference type="NCBI Taxonomy" id="679716"/>
    <lineage>
        <taxon>Eukaryota</taxon>
        <taxon>Discoba</taxon>
        <taxon>Euglenozoa</taxon>
        <taxon>Kinetoplastea</taxon>
        <taxon>Metakinetoplastina</taxon>
        <taxon>Trypanosomatida</taxon>
        <taxon>Trypanosomatidae</taxon>
        <taxon>Trypanosoma</taxon>
    </lineage>
</organism>
<evidence type="ECO:0000259" key="1">
    <source>
        <dbReference type="Pfam" id="PF09149"/>
    </source>
</evidence>
<dbReference type="PANTHER" id="PTHR47047:SF8">
    <property type="entry name" value="CYSTEINE PEPTIDASE, PUTATIVE-RELATED"/>
    <property type="match status" value="1"/>
</dbReference>
<dbReference type="FunFam" id="2.60.40.1180:FF:000033">
    <property type="entry name" value="Calpain-like cysteine peptidase, putative"/>
    <property type="match status" value="2"/>
</dbReference>
<dbReference type="RefSeq" id="XP_011774816.1">
    <property type="nucleotide sequence ID" value="XM_011776514.1"/>
</dbReference>
<proteinExistence type="predicted"/>
<dbReference type="OrthoDB" id="243335at2759"/>
<dbReference type="InterPro" id="IPR015232">
    <property type="entry name" value="DUF1935"/>
</dbReference>
<dbReference type="KEGG" id="tbg:TbgDal_VII4550"/>
<dbReference type="SUPFAM" id="SSF101601">
    <property type="entry name" value="Smp-1-like"/>
    <property type="match status" value="2"/>
</dbReference>
<protein>
    <submittedName>
        <fullName evidence="2">Calpain-like cysteine peptidase, putative</fullName>
    </submittedName>
</protein>
<feature type="domain" description="DUF1935" evidence="1">
    <location>
        <begin position="6"/>
        <end position="111"/>
    </location>
</feature>
<gene>
    <name evidence="2" type="ORF">TbgDal_VII4550</name>
</gene>
<dbReference type="InterPro" id="IPR013780">
    <property type="entry name" value="Glyco_hydro_b"/>
</dbReference>
<name>C9ZT01_TRYB9</name>
<accession>C9ZT01</accession>
<reference evidence="3" key="1">
    <citation type="journal article" date="2010" name="PLoS Negl. Trop. Dis.">
        <title>The genome sequence of Trypanosoma brucei gambiense, causative agent of chronic human african trypanosomiasis.</title>
        <authorList>
            <person name="Jackson A.P."/>
            <person name="Sanders M."/>
            <person name="Berry A."/>
            <person name="McQuillan J."/>
            <person name="Aslett M.A."/>
            <person name="Quail M.A."/>
            <person name="Chukualim B."/>
            <person name="Capewell P."/>
            <person name="MacLeod A."/>
            <person name="Melville S.E."/>
            <person name="Gibson W."/>
            <person name="Barry J.D."/>
            <person name="Berriman M."/>
            <person name="Hertz-Fowler C."/>
        </authorList>
    </citation>
    <scope>NUCLEOTIDE SEQUENCE [LARGE SCALE GENOMIC DNA]</scope>
    <source>
        <strain evidence="3">MHOM/CI/86/DAL972</strain>
    </source>
</reference>
<dbReference type="Pfam" id="PF09149">
    <property type="entry name" value="DUF1935"/>
    <property type="match status" value="2"/>
</dbReference>
<dbReference type="AlphaFoldDB" id="C9ZT01"/>
<sequence>MSDITYENGSPTYTGNTVLKCFRENGNGLLFRIVNDEEKKWAFYNDTKDYNMVVKVAFGKDSTVQPLGNTKMEKDTATGEFKCELEIAPLATEMFIEGVPNGYKINFEANPIPQMSKMRLYMRVQQMIDSRNVVRRIDSPPFFPFSLLVLLFLGVAEKMRDPKHFILLYQKSSPLYAALALPYVTVRRVVHFFQVPSVFSSFCIISSLLLPFRASTIYVQDNLRYFTSSIPNLRKNKRHSNMSDITYENGSPTYTGNTVLKCFRENGNGLLFRIVNDEEKKWAFYNDTKDYNMVVKVAFGKDSTVQPLGNTKMEKDTATGEFKCEVKIAPLATEMFIEGVPNGYKISYEADPIPQWKSVPT</sequence>
<dbReference type="VEuPathDB" id="TriTrypDB:Tbg972.7.4550"/>
<dbReference type="InterPro" id="IPR036310">
    <property type="entry name" value="Smp-1-like_sf"/>
</dbReference>
<dbReference type="GeneID" id="23862679"/>
<dbReference type="Proteomes" id="UP000002316">
    <property type="component" value="Chromosome 7"/>
</dbReference>
<evidence type="ECO:0000313" key="2">
    <source>
        <dbReference type="EMBL" id="CBH12536.1"/>
    </source>
</evidence>
<evidence type="ECO:0000313" key="3">
    <source>
        <dbReference type="Proteomes" id="UP000002316"/>
    </source>
</evidence>
<dbReference type="PANTHER" id="PTHR47047">
    <property type="entry name" value="PUTATIVE-RELATED-RELATED"/>
    <property type="match status" value="1"/>
</dbReference>
<dbReference type="EMBL" id="FN554970">
    <property type="protein sequence ID" value="CBH12536.1"/>
    <property type="molecule type" value="Genomic_DNA"/>
</dbReference>